<accession>A0ACA9NHC1</accession>
<keyword evidence="2" id="KW-1185">Reference proteome</keyword>
<dbReference type="EMBL" id="CAJVPU010017125">
    <property type="protein sequence ID" value="CAG8657633.1"/>
    <property type="molecule type" value="Genomic_DNA"/>
</dbReference>
<gene>
    <name evidence="1" type="ORF">DHETER_LOCUS9602</name>
</gene>
<proteinExistence type="predicted"/>
<protein>
    <submittedName>
        <fullName evidence="1">7399_t:CDS:1</fullName>
    </submittedName>
</protein>
<feature type="non-terminal residue" evidence="1">
    <location>
        <position position="1"/>
    </location>
</feature>
<evidence type="ECO:0000313" key="2">
    <source>
        <dbReference type="Proteomes" id="UP000789702"/>
    </source>
</evidence>
<organism evidence="1 2">
    <name type="scientific">Dentiscutata heterogama</name>
    <dbReference type="NCBI Taxonomy" id="1316150"/>
    <lineage>
        <taxon>Eukaryota</taxon>
        <taxon>Fungi</taxon>
        <taxon>Fungi incertae sedis</taxon>
        <taxon>Mucoromycota</taxon>
        <taxon>Glomeromycotina</taxon>
        <taxon>Glomeromycetes</taxon>
        <taxon>Diversisporales</taxon>
        <taxon>Gigasporaceae</taxon>
        <taxon>Dentiscutata</taxon>
    </lineage>
</organism>
<comment type="caution">
    <text evidence="1">The sequence shown here is derived from an EMBL/GenBank/DDBJ whole genome shotgun (WGS) entry which is preliminary data.</text>
</comment>
<name>A0ACA9NHC1_9GLOM</name>
<dbReference type="Proteomes" id="UP000789702">
    <property type="component" value="Unassembled WGS sequence"/>
</dbReference>
<reference evidence="1" key="1">
    <citation type="submission" date="2021-06" db="EMBL/GenBank/DDBJ databases">
        <authorList>
            <person name="Kallberg Y."/>
            <person name="Tangrot J."/>
            <person name="Rosling A."/>
        </authorList>
    </citation>
    <scope>NUCLEOTIDE SEQUENCE</scope>
    <source>
        <strain evidence="1">IL203A</strain>
    </source>
</reference>
<sequence>QNLNLDEDNYEILRKEKIDGQIFPDMTEKKFIEDGIKRGLTIKLDKQARRFKE</sequence>
<evidence type="ECO:0000313" key="1">
    <source>
        <dbReference type="EMBL" id="CAG8657633.1"/>
    </source>
</evidence>